<dbReference type="AlphaFoldDB" id="A0A552F0T4"/>
<protein>
    <submittedName>
        <fullName evidence="1">Uncharacterized protein</fullName>
    </submittedName>
</protein>
<comment type="caution">
    <text evidence="1">The sequence shown here is derived from an EMBL/GenBank/DDBJ whole genome shotgun (WGS) entry which is preliminary data.</text>
</comment>
<sequence length="88" mass="10039">MTRVVTLEDALEIVKQLSPLDKVRLIEKVTPDIKQQLAVTTHQPRKSLRGLWRSANISDADIADVKQQIGLSWIWWVKCILEYSPAGE</sequence>
<reference evidence="1 2" key="1">
    <citation type="submission" date="2019-01" db="EMBL/GenBank/DDBJ databases">
        <title>Coherence of Microcystis species and biogeography revealed through population genomics.</title>
        <authorList>
            <person name="Perez-Carrascal O.M."/>
            <person name="Terrat Y."/>
            <person name="Giani A."/>
            <person name="Fortin N."/>
            <person name="Tromas N."/>
            <person name="Shapiro B.J."/>
        </authorList>
    </citation>
    <scope>NUCLEOTIDE SEQUENCE [LARGE SCALE GENOMIC DNA]</scope>
    <source>
        <strain evidence="1">Ma_MB_S_20031200_S102</strain>
    </source>
</reference>
<organism evidence="1 2">
    <name type="scientific">Microcystis aeruginosa Ma_MB_S_20031200_S102</name>
    <dbReference type="NCBI Taxonomy" id="2486254"/>
    <lineage>
        <taxon>Bacteria</taxon>
        <taxon>Bacillati</taxon>
        <taxon>Cyanobacteriota</taxon>
        <taxon>Cyanophyceae</taxon>
        <taxon>Oscillatoriophycideae</taxon>
        <taxon>Chroococcales</taxon>
        <taxon>Microcystaceae</taxon>
        <taxon>Microcystis</taxon>
    </lineage>
</organism>
<name>A0A552F0T4_MICAE</name>
<evidence type="ECO:0000313" key="1">
    <source>
        <dbReference type="EMBL" id="TRU40325.1"/>
    </source>
</evidence>
<dbReference type="Proteomes" id="UP000317708">
    <property type="component" value="Unassembled WGS sequence"/>
</dbReference>
<accession>A0A552F0T4</accession>
<proteinExistence type="predicted"/>
<dbReference type="EMBL" id="SFBI01000052">
    <property type="protein sequence ID" value="TRU40325.1"/>
    <property type="molecule type" value="Genomic_DNA"/>
</dbReference>
<evidence type="ECO:0000313" key="2">
    <source>
        <dbReference type="Proteomes" id="UP000317708"/>
    </source>
</evidence>
<gene>
    <name evidence="1" type="ORF">EWV92_05295</name>
</gene>